<reference evidence="1" key="2">
    <citation type="journal article" date="2015" name="Data Brief">
        <title>Shoot transcriptome of the giant reed, Arundo donax.</title>
        <authorList>
            <person name="Barrero R.A."/>
            <person name="Guerrero F.D."/>
            <person name="Moolhuijzen P."/>
            <person name="Goolsby J.A."/>
            <person name="Tidwell J."/>
            <person name="Bellgard S.E."/>
            <person name="Bellgard M.I."/>
        </authorList>
    </citation>
    <scope>NUCLEOTIDE SEQUENCE</scope>
    <source>
        <tissue evidence="1">Shoot tissue taken approximately 20 cm above the soil surface</tissue>
    </source>
</reference>
<evidence type="ECO:0000313" key="1">
    <source>
        <dbReference type="EMBL" id="JAD55967.1"/>
    </source>
</evidence>
<proteinExistence type="predicted"/>
<dbReference type="EMBL" id="GBRH01241928">
    <property type="protein sequence ID" value="JAD55967.1"/>
    <property type="molecule type" value="Transcribed_RNA"/>
</dbReference>
<name>A0A0A9B9I8_ARUDO</name>
<sequence>MKWLEALLQPLLIYEKAQIHLKQQYNNAEINTQDPNNCTILLCCSRIY</sequence>
<reference evidence="1" key="1">
    <citation type="submission" date="2014-09" db="EMBL/GenBank/DDBJ databases">
        <authorList>
            <person name="Magalhaes I.L.F."/>
            <person name="Oliveira U."/>
            <person name="Santos F.R."/>
            <person name="Vidigal T.H.D.A."/>
            <person name="Brescovit A.D."/>
            <person name="Santos A.J."/>
        </authorList>
    </citation>
    <scope>NUCLEOTIDE SEQUENCE</scope>
    <source>
        <tissue evidence="1">Shoot tissue taken approximately 20 cm above the soil surface</tissue>
    </source>
</reference>
<dbReference type="AlphaFoldDB" id="A0A0A9B9I8"/>
<protein>
    <submittedName>
        <fullName evidence="1">Uncharacterized protein</fullName>
    </submittedName>
</protein>
<accession>A0A0A9B9I8</accession>
<organism evidence="1">
    <name type="scientific">Arundo donax</name>
    <name type="common">Giant reed</name>
    <name type="synonym">Donax arundinaceus</name>
    <dbReference type="NCBI Taxonomy" id="35708"/>
    <lineage>
        <taxon>Eukaryota</taxon>
        <taxon>Viridiplantae</taxon>
        <taxon>Streptophyta</taxon>
        <taxon>Embryophyta</taxon>
        <taxon>Tracheophyta</taxon>
        <taxon>Spermatophyta</taxon>
        <taxon>Magnoliopsida</taxon>
        <taxon>Liliopsida</taxon>
        <taxon>Poales</taxon>
        <taxon>Poaceae</taxon>
        <taxon>PACMAD clade</taxon>
        <taxon>Arundinoideae</taxon>
        <taxon>Arundineae</taxon>
        <taxon>Arundo</taxon>
    </lineage>
</organism>